<accession>A0ABT3CR62</accession>
<reference evidence="1 2" key="1">
    <citation type="submission" date="2022-10" db="EMBL/GenBank/DDBJ databases">
        <title>Comparative genomics and taxonomic characterization of three novel marine species of genus Reichenbachiella exhibiting antioxidant and polysaccharide degradation activities.</title>
        <authorList>
            <person name="Muhammad N."/>
            <person name="Lee Y.-J."/>
            <person name="Ko J."/>
            <person name="Kim S.-G."/>
        </authorList>
    </citation>
    <scope>NUCLEOTIDE SEQUENCE [LARGE SCALE GENOMIC DNA]</scope>
    <source>
        <strain evidence="1 2">ABR2-5</strain>
    </source>
</reference>
<sequence>MKLKKRTSITAILFMTLLLFSFSKSDKWVLFESTEYGFKVDFPKEPTSNPQTVNSEIGLLKMNIFMYEASNNKKDDNLVYMVNSTEYPDTLINSNKTEILYNFFRNSIDGAVNNVHGKLLSETVITIDEYPGREIRVDFQNGKAVITMRLYLVKNQMYMLQTITETNKDFNNSIKRFFDSFELL</sequence>
<gene>
    <name evidence="1" type="ORF">N7U62_05895</name>
</gene>
<evidence type="ECO:0000313" key="1">
    <source>
        <dbReference type="EMBL" id="MCV9386186.1"/>
    </source>
</evidence>
<protein>
    <submittedName>
        <fullName evidence="1">Uncharacterized protein</fullName>
    </submittedName>
</protein>
<proteinExistence type="predicted"/>
<name>A0ABT3CR62_9BACT</name>
<evidence type="ECO:0000313" key="2">
    <source>
        <dbReference type="Proteomes" id="UP001300692"/>
    </source>
</evidence>
<organism evidence="1 2">
    <name type="scientific">Reichenbachiella ulvae</name>
    <dbReference type="NCBI Taxonomy" id="2980104"/>
    <lineage>
        <taxon>Bacteria</taxon>
        <taxon>Pseudomonadati</taxon>
        <taxon>Bacteroidota</taxon>
        <taxon>Cytophagia</taxon>
        <taxon>Cytophagales</taxon>
        <taxon>Reichenbachiellaceae</taxon>
        <taxon>Reichenbachiella</taxon>
    </lineage>
</organism>
<keyword evidence="2" id="KW-1185">Reference proteome</keyword>
<dbReference type="RefSeq" id="WP_264136971.1">
    <property type="nucleotide sequence ID" value="NZ_JAOYOD010000001.1"/>
</dbReference>
<dbReference type="EMBL" id="JAOYOD010000001">
    <property type="protein sequence ID" value="MCV9386186.1"/>
    <property type="molecule type" value="Genomic_DNA"/>
</dbReference>
<dbReference type="Proteomes" id="UP001300692">
    <property type="component" value="Unassembled WGS sequence"/>
</dbReference>
<comment type="caution">
    <text evidence="1">The sequence shown here is derived from an EMBL/GenBank/DDBJ whole genome shotgun (WGS) entry which is preliminary data.</text>
</comment>